<evidence type="ECO:0000256" key="1">
    <source>
        <dbReference type="ARBA" id="ARBA00004123"/>
    </source>
</evidence>
<dbReference type="EMBL" id="JBBXMP010000293">
    <property type="protein sequence ID" value="KAL0058615.1"/>
    <property type="molecule type" value="Genomic_DNA"/>
</dbReference>
<dbReference type="PANTHER" id="PTHR46481">
    <property type="entry name" value="ZINC FINGER BED DOMAIN-CONTAINING PROTEIN 4"/>
    <property type="match status" value="1"/>
</dbReference>
<evidence type="ECO:0000256" key="2">
    <source>
        <dbReference type="ARBA" id="ARBA00022723"/>
    </source>
</evidence>
<name>A0ABR2ZB85_9AGAR</name>
<gene>
    <name evidence="7" type="ORF">AAF712_014686</name>
</gene>
<keyword evidence="8" id="KW-1185">Reference proteome</keyword>
<reference evidence="7 8" key="1">
    <citation type="submission" date="2024-05" db="EMBL/GenBank/DDBJ databases">
        <title>A draft genome resource for the thread blight pathogen Marasmius tenuissimus strain MS-2.</title>
        <authorList>
            <person name="Yulfo-Soto G.E."/>
            <person name="Baruah I.K."/>
            <person name="Amoako-Attah I."/>
            <person name="Bukari Y."/>
            <person name="Meinhardt L.W."/>
            <person name="Bailey B.A."/>
            <person name="Cohen S.P."/>
        </authorList>
    </citation>
    <scope>NUCLEOTIDE SEQUENCE [LARGE SCALE GENOMIC DNA]</scope>
    <source>
        <strain evidence="7 8">MS-2</strain>
    </source>
</reference>
<evidence type="ECO:0000256" key="5">
    <source>
        <dbReference type="ARBA" id="ARBA00023242"/>
    </source>
</evidence>
<evidence type="ECO:0000256" key="4">
    <source>
        <dbReference type="ARBA" id="ARBA00022833"/>
    </source>
</evidence>
<feature type="domain" description="HAT C-terminal dimerisation" evidence="6">
    <location>
        <begin position="276"/>
        <end position="335"/>
    </location>
</feature>
<dbReference type="InterPro" id="IPR008906">
    <property type="entry name" value="HATC_C_dom"/>
</dbReference>
<dbReference type="SUPFAM" id="SSF53098">
    <property type="entry name" value="Ribonuclease H-like"/>
    <property type="match status" value="1"/>
</dbReference>
<keyword evidence="3" id="KW-0863">Zinc-finger</keyword>
<evidence type="ECO:0000256" key="3">
    <source>
        <dbReference type="ARBA" id="ARBA00022771"/>
    </source>
</evidence>
<dbReference type="PANTHER" id="PTHR46481:SF10">
    <property type="entry name" value="ZINC FINGER BED DOMAIN-CONTAINING PROTEIN 39"/>
    <property type="match status" value="1"/>
</dbReference>
<dbReference type="Pfam" id="PF05699">
    <property type="entry name" value="Dimer_Tnp_hAT"/>
    <property type="match status" value="1"/>
</dbReference>
<dbReference type="InterPro" id="IPR012337">
    <property type="entry name" value="RNaseH-like_sf"/>
</dbReference>
<keyword evidence="2" id="KW-0479">Metal-binding</keyword>
<dbReference type="InterPro" id="IPR052035">
    <property type="entry name" value="ZnF_BED_domain_contain"/>
</dbReference>
<comment type="subcellular location">
    <subcellularLocation>
        <location evidence="1">Nucleus</location>
    </subcellularLocation>
</comment>
<sequence>MHLANIAFVEAVNKPGLARRYALVDSEKKKLPNEGIISRAREIIRQGRSSGARRRNWERILRELAVMVKQLLRDVDNRWGSVYYMLERLLDMHNHLFDFILKYGYTDIKPLMTAELKLADEVKQVLSIGATFQQSLSTDKTPTLCDYLPSISRVIAKWKSQLIEFPHIAFAIQLAIDKLEIYREKILAVDVYTLALHSRMLCREVNARQNVKLPPNTQPTKSSSTNPSKKAKYAAILGDSDDDEVGTDGVRSARAEGDAYLDYKDNRCYENALTPWSSSEYQRSFPRVFRLAMDILPVQGTSVPCERVFSSAKLTTTETRNQLSPDMIEALQILKYRWKKTKTELDYTSHYNEVDYVKELTLSTLHDDLVPTPLSHFANSLRPLPALPQPST</sequence>
<organism evidence="7 8">
    <name type="scientific">Marasmius tenuissimus</name>
    <dbReference type="NCBI Taxonomy" id="585030"/>
    <lineage>
        <taxon>Eukaryota</taxon>
        <taxon>Fungi</taxon>
        <taxon>Dikarya</taxon>
        <taxon>Basidiomycota</taxon>
        <taxon>Agaricomycotina</taxon>
        <taxon>Agaricomycetes</taxon>
        <taxon>Agaricomycetidae</taxon>
        <taxon>Agaricales</taxon>
        <taxon>Marasmiineae</taxon>
        <taxon>Marasmiaceae</taxon>
        <taxon>Marasmius</taxon>
    </lineage>
</organism>
<comment type="caution">
    <text evidence="7">The sequence shown here is derived from an EMBL/GenBank/DDBJ whole genome shotgun (WGS) entry which is preliminary data.</text>
</comment>
<keyword evidence="4" id="KW-0862">Zinc</keyword>
<keyword evidence="5" id="KW-0539">Nucleus</keyword>
<evidence type="ECO:0000259" key="6">
    <source>
        <dbReference type="Pfam" id="PF05699"/>
    </source>
</evidence>
<evidence type="ECO:0000313" key="8">
    <source>
        <dbReference type="Proteomes" id="UP001437256"/>
    </source>
</evidence>
<evidence type="ECO:0000313" key="7">
    <source>
        <dbReference type="EMBL" id="KAL0058615.1"/>
    </source>
</evidence>
<accession>A0ABR2ZB85</accession>
<proteinExistence type="predicted"/>
<protein>
    <recommendedName>
        <fullName evidence="6">HAT C-terminal dimerisation domain-containing protein</fullName>
    </recommendedName>
</protein>
<dbReference type="Proteomes" id="UP001437256">
    <property type="component" value="Unassembled WGS sequence"/>
</dbReference>